<evidence type="ECO:0000313" key="2">
    <source>
        <dbReference type="EMBL" id="PMD29227.1"/>
    </source>
</evidence>
<dbReference type="SUPFAM" id="SSF51735">
    <property type="entry name" value="NAD(P)-binding Rossmann-fold domains"/>
    <property type="match status" value="1"/>
</dbReference>
<keyword evidence="3" id="KW-1185">Reference proteome</keyword>
<dbReference type="PRINTS" id="PR00081">
    <property type="entry name" value="GDHRDH"/>
</dbReference>
<dbReference type="PANTHER" id="PTHR43157">
    <property type="entry name" value="PHOSPHATIDYLINOSITOL-GLYCAN BIOSYNTHESIS CLASS F PROTEIN-RELATED"/>
    <property type="match status" value="1"/>
</dbReference>
<protein>
    <submittedName>
        <fullName evidence="2">NAD(P)-binding protein</fullName>
    </submittedName>
</protein>
<dbReference type="Gene3D" id="3.40.50.720">
    <property type="entry name" value="NAD(P)-binding Rossmann-like Domain"/>
    <property type="match status" value="1"/>
</dbReference>
<dbReference type="InterPro" id="IPR002347">
    <property type="entry name" value="SDR_fam"/>
</dbReference>
<dbReference type="InterPro" id="IPR036291">
    <property type="entry name" value="NAD(P)-bd_dom_sf"/>
</dbReference>
<gene>
    <name evidence="2" type="ORF">L207DRAFT_521073</name>
</gene>
<dbReference type="EMBL" id="KZ613976">
    <property type="protein sequence ID" value="PMD29227.1"/>
    <property type="molecule type" value="Genomic_DNA"/>
</dbReference>
<dbReference type="AlphaFoldDB" id="A0A2J6QSJ4"/>
<dbReference type="STRING" id="1149755.A0A2J6QSJ4"/>
<evidence type="ECO:0000313" key="3">
    <source>
        <dbReference type="Proteomes" id="UP000235786"/>
    </source>
</evidence>
<accession>A0A2J6QSJ4</accession>
<proteinExistence type="predicted"/>
<dbReference type="PANTHER" id="PTHR43157:SF31">
    <property type="entry name" value="PHOSPHATIDYLINOSITOL-GLYCAN BIOSYNTHESIS CLASS F PROTEIN"/>
    <property type="match status" value="1"/>
</dbReference>
<dbReference type="Proteomes" id="UP000235786">
    <property type="component" value="Unassembled WGS sequence"/>
</dbReference>
<name>A0A2J6QSJ4_HYAVF</name>
<dbReference type="OrthoDB" id="542013at2759"/>
<dbReference type="Pfam" id="PF00106">
    <property type="entry name" value="adh_short"/>
    <property type="match status" value="1"/>
</dbReference>
<sequence>MSKIAKTLVATGCSSGLGFELIKQLLAQSQPYKFILGARDTKGVSASFSALNYDSKTHDLSIFPLELSDMKTVKTFAAQTLEKLGKGKVDCLLLNAGMVKGDDGTSPGPHGSKWTEQYIVNCLSQHYLIHLLKEKLIESKSRIVFVSSGAIRQVKDTSTLRHDVLAGSGTSPFDLYGSTKFIQLLNAHYWRRHLPSSTVLAVSPGLIPGTGLGRHIEFKLTMDMPDAKPVAEGARNILRGVEIETSAFPEDPEQIFLTSWGEWWGKEVYGLSLDRGLQDEWAPGTEEIEREEGM</sequence>
<dbReference type="GO" id="GO:0016491">
    <property type="term" value="F:oxidoreductase activity"/>
    <property type="evidence" value="ECO:0007669"/>
    <property type="project" value="UniProtKB-KW"/>
</dbReference>
<keyword evidence="1" id="KW-0560">Oxidoreductase</keyword>
<organism evidence="2 3">
    <name type="scientific">Hyaloscypha variabilis (strain UAMH 11265 / GT02V1 / F)</name>
    <name type="common">Meliniomyces variabilis</name>
    <dbReference type="NCBI Taxonomy" id="1149755"/>
    <lineage>
        <taxon>Eukaryota</taxon>
        <taxon>Fungi</taxon>
        <taxon>Dikarya</taxon>
        <taxon>Ascomycota</taxon>
        <taxon>Pezizomycotina</taxon>
        <taxon>Leotiomycetes</taxon>
        <taxon>Helotiales</taxon>
        <taxon>Hyaloscyphaceae</taxon>
        <taxon>Hyaloscypha</taxon>
        <taxon>Hyaloscypha variabilis</taxon>
    </lineage>
</organism>
<evidence type="ECO:0000256" key="1">
    <source>
        <dbReference type="ARBA" id="ARBA00023002"/>
    </source>
</evidence>
<reference evidence="2 3" key="1">
    <citation type="submission" date="2016-04" db="EMBL/GenBank/DDBJ databases">
        <title>A degradative enzymes factory behind the ericoid mycorrhizal symbiosis.</title>
        <authorList>
            <consortium name="DOE Joint Genome Institute"/>
            <person name="Martino E."/>
            <person name="Morin E."/>
            <person name="Grelet G."/>
            <person name="Kuo A."/>
            <person name="Kohler A."/>
            <person name="Daghino S."/>
            <person name="Barry K."/>
            <person name="Choi C."/>
            <person name="Cichocki N."/>
            <person name="Clum A."/>
            <person name="Copeland A."/>
            <person name="Hainaut M."/>
            <person name="Haridas S."/>
            <person name="Labutti K."/>
            <person name="Lindquist E."/>
            <person name="Lipzen A."/>
            <person name="Khouja H.-R."/>
            <person name="Murat C."/>
            <person name="Ohm R."/>
            <person name="Olson A."/>
            <person name="Spatafora J."/>
            <person name="Veneault-Fourrey C."/>
            <person name="Henrissat B."/>
            <person name="Grigoriev I."/>
            <person name="Martin F."/>
            <person name="Perotto S."/>
        </authorList>
    </citation>
    <scope>NUCLEOTIDE SEQUENCE [LARGE SCALE GENOMIC DNA]</scope>
    <source>
        <strain evidence="2 3">F</strain>
    </source>
</reference>